<gene>
    <name evidence="2" type="ORF">FRACYDRAFT_250570</name>
</gene>
<reference evidence="2 3" key="1">
    <citation type="submission" date="2016-09" db="EMBL/GenBank/DDBJ databases">
        <title>Extensive genetic diversity and differential bi-allelic expression allows diatom success in the polar Southern Ocean.</title>
        <authorList>
            <consortium name="DOE Joint Genome Institute"/>
            <person name="Mock T."/>
            <person name="Otillar R.P."/>
            <person name="Strauss J."/>
            <person name="Dupont C."/>
            <person name="Frickenhaus S."/>
            <person name="Maumus F."/>
            <person name="Mcmullan M."/>
            <person name="Sanges R."/>
            <person name="Schmutz J."/>
            <person name="Toseland A."/>
            <person name="Valas R."/>
            <person name="Veluchamy A."/>
            <person name="Ward B.J."/>
            <person name="Allen A."/>
            <person name="Barry K."/>
            <person name="Falciatore A."/>
            <person name="Ferrante M."/>
            <person name="Fortunato A.E."/>
            <person name="Gloeckner G."/>
            <person name="Gruber A."/>
            <person name="Hipkin R."/>
            <person name="Janech M."/>
            <person name="Kroth P."/>
            <person name="Leese F."/>
            <person name="Lindquist E."/>
            <person name="Lyon B.R."/>
            <person name="Martin J."/>
            <person name="Mayer C."/>
            <person name="Parker M."/>
            <person name="Quesneville H."/>
            <person name="Raymond J."/>
            <person name="Uhlig C."/>
            <person name="Valentin K.U."/>
            <person name="Worden A.Z."/>
            <person name="Armbrust E.V."/>
            <person name="Bowler C."/>
            <person name="Green B."/>
            <person name="Moulton V."/>
            <person name="Van Oosterhout C."/>
            <person name="Grigoriev I."/>
        </authorList>
    </citation>
    <scope>NUCLEOTIDE SEQUENCE [LARGE SCALE GENOMIC DNA]</scope>
    <source>
        <strain evidence="2 3">CCMP1102</strain>
    </source>
</reference>
<evidence type="ECO:0000313" key="2">
    <source>
        <dbReference type="EMBL" id="OEU07938.1"/>
    </source>
</evidence>
<dbReference type="AlphaFoldDB" id="A0A1E7EPR0"/>
<proteinExistence type="predicted"/>
<sequence length="115" mass="12537">MQCLCSGGKNNKSGDEEPPGMVEGKHNVLVHYIIDVSAPYHLVLSSATVSNEIVCCPLFLIENHVVCVPAITVEQIQFRNHREVKVVGGTYNDLVHYVDACSPDPSGVVDCNPFK</sequence>
<protein>
    <submittedName>
        <fullName evidence="2">Uncharacterized protein</fullName>
    </submittedName>
</protein>
<name>A0A1E7EPR0_9STRA</name>
<evidence type="ECO:0000313" key="3">
    <source>
        <dbReference type="Proteomes" id="UP000095751"/>
    </source>
</evidence>
<dbReference type="Proteomes" id="UP000095751">
    <property type="component" value="Unassembled WGS sequence"/>
</dbReference>
<feature type="region of interest" description="Disordered" evidence="1">
    <location>
        <begin position="1"/>
        <end position="20"/>
    </location>
</feature>
<evidence type="ECO:0000256" key="1">
    <source>
        <dbReference type="SAM" id="MobiDB-lite"/>
    </source>
</evidence>
<organism evidence="2 3">
    <name type="scientific">Fragilariopsis cylindrus CCMP1102</name>
    <dbReference type="NCBI Taxonomy" id="635003"/>
    <lineage>
        <taxon>Eukaryota</taxon>
        <taxon>Sar</taxon>
        <taxon>Stramenopiles</taxon>
        <taxon>Ochrophyta</taxon>
        <taxon>Bacillariophyta</taxon>
        <taxon>Bacillariophyceae</taxon>
        <taxon>Bacillariophycidae</taxon>
        <taxon>Bacillariales</taxon>
        <taxon>Bacillariaceae</taxon>
        <taxon>Fragilariopsis</taxon>
    </lineage>
</organism>
<dbReference type="EMBL" id="KV784383">
    <property type="protein sequence ID" value="OEU07938.1"/>
    <property type="molecule type" value="Genomic_DNA"/>
</dbReference>
<dbReference type="KEGG" id="fcy:FRACYDRAFT_250570"/>
<accession>A0A1E7EPR0</accession>
<keyword evidence="3" id="KW-1185">Reference proteome</keyword>
<dbReference type="InParanoid" id="A0A1E7EPR0"/>